<accession>A0A8S4SGG4</accession>
<evidence type="ECO:0000313" key="1">
    <source>
        <dbReference type="EMBL" id="CAH2254828.1"/>
    </source>
</evidence>
<dbReference type="AlphaFoldDB" id="A0A8S4SGG4"/>
<dbReference type="Proteomes" id="UP000838756">
    <property type="component" value="Unassembled WGS sequence"/>
</dbReference>
<gene>
    <name evidence="1" type="primary">jg15391</name>
    <name evidence="1" type="ORF">PAEG_LOCUS22714</name>
</gene>
<dbReference type="EMBL" id="CAKXAJ010026087">
    <property type="protein sequence ID" value="CAH2254828.1"/>
    <property type="molecule type" value="Genomic_DNA"/>
</dbReference>
<comment type="caution">
    <text evidence="1">The sequence shown here is derived from an EMBL/GenBank/DDBJ whole genome shotgun (WGS) entry which is preliminary data.</text>
</comment>
<evidence type="ECO:0000313" key="2">
    <source>
        <dbReference type="Proteomes" id="UP000838756"/>
    </source>
</evidence>
<keyword evidence="2" id="KW-1185">Reference proteome</keyword>
<proteinExistence type="predicted"/>
<sequence length="163" mass="18324">MDLPRLNVHCLLNPNTLFSNIQVITYKQTVFTDTNITISTETQIEWSLNTSMSQNVDSLNTDRFLVGGVTCLVWCLQLALDAGFKVSRWFNTRTYARNALDYDTGASGYKRGGGRGATRTCPTSFSISFTMRVRTARCCHVYFLRRVASFTIFFVCVDASEGP</sequence>
<reference evidence="1" key="1">
    <citation type="submission" date="2022-03" db="EMBL/GenBank/DDBJ databases">
        <authorList>
            <person name="Lindestad O."/>
        </authorList>
    </citation>
    <scope>NUCLEOTIDE SEQUENCE</scope>
</reference>
<name>A0A8S4SGG4_9NEOP</name>
<organism evidence="1 2">
    <name type="scientific">Pararge aegeria aegeria</name>
    <dbReference type="NCBI Taxonomy" id="348720"/>
    <lineage>
        <taxon>Eukaryota</taxon>
        <taxon>Metazoa</taxon>
        <taxon>Ecdysozoa</taxon>
        <taxon>Arthropoda</taxon>
        <taxon>Hexapoda</taxon>
        <taxon>Insecta</taxon>
        <taxon>Pterygota</taxon>
        <taxon>Neoptera</taxon>
        <taxon>Endopterygota</taxon>
        <taxon>Lepidoptera</taxon>
        <taxon>Glossata</taxon>
        <taxon>Ditrysia</taxon>
        <taxon>Papilionoidea</taxon>
        <taxon>Nymphalidae</taxon>
        <taxon>Satyrinae</taxon>
        <taxon>Satyrini</taxon>
        <taxon>Parargina</taxon>
        <taxon>Pararge</taxon>
    </lineage>
</organism>
<protein>
    <submittedName>
        <fullName evidence="1">Jg15391 protein</fullName>
    </submittedName>
</protein>